<organism evidence="11">
    <name type="scientific">Ceratitis capitata</name>
    <name type="common">Mediterranean fruit fly</name>
    <name type="synonym">Tephritis capitata</name>
    <dbReference type="NCBI Taxonomy" id="7213"/>
    <lineage>
        <taxon>Eukaryota</taxon>
        <taxon>Metazoa</taxon>
        <taxon>Ecdysozoa</taxon>
        <taxon>Arthropoda</taxon>
        <taxon>Hexapoda</taxon>
        <taxon>Insecta</taxon>
        <taxon>Pterygota</taxon>
        <taxon>Neoptera</taxon>
        <taxon>Endopterygota</taxon>
        <taxon>Diptera</taxon>
        <taxon>Brachycera</taxon>
        <taxon>Muscomorpha</taxon>
        <taxon>Tephritoidea</taxon>
        <taxon>Tephritidae</taxon>
        <taxon>Ceratitis</taxon>
        <taxon>Ceratitis</taxon>
    </lineage>
</organism>
<evidence type="ECO:0000313" key="11">
    <source>
        <dbReference type="EMBL" id="JAB99695.1"/>
    </source>
</evidence>
<evidence type="ECO:0000256" key="6">
    <source>
        <dbReference type="ARBA" id="ARBA00023242"/>
    </source>
</evidence>
<evidence type="ECO:0000256" key="4">
    <source>
        <dbReference type="ARBA" id="ARBA00023125"/>
    </source>
</evidence>
<dbReference type="InterPro" id="IPR036388">
    <property type="entry name" value="WH-like_DNA-bd_sf"/>
</dbReference>
<evidence type="ECO:0000256" key="2">
    <source>
        <dbReference type="ARBA" id="ARBA00010940"/>
    </source>
</evidence>
<dbReference type="Gene3D" id="1.20.140.80">
    <property type="entry name" value="Transcription factor DP"/>
    <property type="match status" value="1"/>
</dbReference>
<keyword evidence="6 7" id="KW-0539">Nucleus</keyword>
<feature type="compositionally biased region" description="Gly residues" evidence="8">
    <location>
        <begin position="427"/>
        <end position="438"/>
    </location>
</feature>
<dbReference type="Pfam" id="PF08781">
    <property type="entry name" value="DP"/>
    <property type="match status" value="1"/>
</dbReference>
<evidence type="ECO:0000256" key="8">
    <source>
        <dbReference type="SAM" id="MobiDB-lite"/>
    </source>
</evidence>
<evidence type="ECO:0000256" key="1">
    <source>
        <dbReference type="ARBA" id="ARBA00004123"/>
    </source>
</evidence>
<dbReference type="SMART" id="SM01372">
    <property type="entry name" value="E2F_TDP"/>
    <property type="match status" value="1"/>
</dbReference>
<dbReference type="GO" id="GO:0005667">
    <property type="term" value="C:transcription regulator complex"/>
    <property type="evidence" value="ECO:0007669"/>
    <property type="project" value="InterPro"/>
</dbReference>
<dbReference type="PANTHER" id="PTHR12548">
    <property type="entry name" value="TRANSCRIPTION FACTOR DP"/>
    <property type="match status" value="1"/>
</dbReference>
<dbReference type="FunFam" id="1.20.140.80:FF:000005">
    <property type="entry name" value="Transcription factor"/>
    <property type="match status" value="1"/>
</dbReference>
<dbReference type="InterPro" id="IPR037241">
    <property type="entry name" value="E2F-DP_heterodim"/>
</dbReference>
<keyword evidence="3 7" id="KW-0805">Transcription regulation</keyword>
<dbReference type="GO" id="GO:0051726">
    <property type="term" value="P:regulation of cell cycle"/>
    <property type="evidence" value="ECO:0007669"/>
    <property type="project" value="InterPro"/>
</dbReference>
<evidence type="ECO:0000259" key="9">
    <source>
        <dbReference type="SMART" id="SM01138"/>
    </source>
</evidence>
<gene>
    <name evidence="11" type="primary">TFDP</name>
</gene>
<keyword evidence="5 7" id="KW-0804">Transcription</keyword>
<evidence type="ECO:0000256" key="5">
    <source>
        <dbReference type="ARBA" id="ARBA00023163"/>
    </source>
</evidence>
<accession>W8BEH5</accession>
<dbReference type="InterPro" id="IPR003316">
    <property type="entry name" value="E2F_WHTH_DNA-bd_dom"/>
</dbReference>
<dbReference type="EMBL" id="GAMC01006860">
    <property type="protein sequence ID" value="JAB99695.1"/>
    <property type="molecule type" value="mRNA"/>
</dbReference>
<evidence type="ECO:0000256" key="7">
    <source>
        <dbReference type="RuleBase" id="RU003796"/>
    </source>
</evidence>
<name>W8BEH5_CERCA</name>
<dbReference type="GO" id="GO:0000977">
    <property type="term" value="F:RNA polymerase II transcription regulatory region sequence-specific DNA binding"/>
    <property type="evidence" value="ECO:0007669"/>
    <property type="project" value="TreeGrafter"/>
</dbReference>
<dbReference type="SUPFAM" id="SSF144074">
    <property type="entry name" value="E2F-DP heterodimerization region"/>
    <property type="match status" value="1"/>
</dbReference>
<dbReference type="CDD" id="cd14458">
    <property type="entry name" value="DP_DD"/>
    <property type="match status" value="1"/>
</dbReference>
<dbReference type="InterPro" id="IPR036390">
    <property type="entry name" value="WH_DNA-bd_sf"/>
</dbReference>
<protein>
    <submittedName>
        <fullName evidence="11">Transcription factor Dp</fullName>
    </submittedName>
</protein>
<feature type="compositionally biased region" description="Basic residues" evidence="8">
    <location>
        <begin position="164"/>
        <end position="177"/>
    </location>
</feature>
<feature type="domain" description="E2F/DP family winged-helix DNA-binding" evidence="10">
    <location>
        <begin position="173"/>
        <end position="252"/>
    </location>
</feature>
<comment type="subcellular location">
    <subcellularLocation>
        <location evidence="1 7">Nucleus</location>
    </subcellularLocation>
</comment>
<sequence length="474" mass="52577">MAHSTATIVTATTSAAASSATSEINCIIQDANGKIVKILRPEDIKQERIGVGDATTIRTVHLNGASSSHNSSAGSYTQLATSSQPQYLSRYNLQSGDSNNTYTVISTQNSVGGNHQPSFTAIKYETPDTVTIKTEERYTKYTPHTNTKMKSKLHTTHSSPHSNSARRQRKPEKAGKGLRHFALKVCEKVKEKGVTTYNEVADELVAEELNMNSIDSANCDQKNIRRRVYDALNVLMAMDIISKDKKEIRWIDLPSNSAEQCTELERQNEARRQRIQQKYQQLNELLLHQVAFKSLIERNREAEQQGNVPTTNSSIQLPFIIVNTHKSTKINCSVTNDKSEYIFKFDDQFEMHDDAQVLKRMGLLGGLDKGECSHEDIERAKSLVPPNFEKYIEAYGNGKGLTCDSDDDTMTGFAELTNDSSSHGYTRGNGRGGGGGGSAKTSGGLRDDDDDDDVFLLVAVSVLFRCCYFAYFAH</sequence>
<evidence type="ECO:0000256" key="3">
    <source>
        <dbReference type="ARBA" id="ARBA00023015"/>
    </source>
</evidence>
<dbReference type="Pfam" id="PF02319">
    <property type="entry name" value="WHD_E2F_TDP"/>
    <property type="match status" value="1"/>
</dbReference>
<dbReference type="OrthoDB" id="552115at2759"/>
<dbReference type="InterPro" id="IPR015648">
    <property type="entry name" value="Transcrpt_fac_DP"/>
</dbReference>
<dbReference type="SUPFAM" id="SSF46785">
    <property type="entry name" value="Winged helix' DNA-binding domain"/>
    <property type="match status" value="1"/>
</dbReference>
<reference evidence="11" key="1">
    <citation type="submission" date="2013-07" db="EMBL/GenBank/DDBJ databases">
        <authorList>
            <person name="Geib S."/>
        </authorList>
    </citation>
    <scope>NUCLEOTIDE SEQUENCE</scope>
</reference>
<dbReference type="SMART" id="SM01138">
    <property type="entry name" value="DP"/>
    <property type="match status" value="1"/>
</dbReference>
<dbReference type="GO" id="GO:0005634">
    <property type="term" value="C:nucleus"/>
    <property type="evidence" value="ECO:0007669"/>
    <property type="project" value="UniProtKB-SubCell"/>
</dbReference>
<dbReference type="AlphaFoldDB" id="W8BEH5"/>
<dbReference type="EMBL" id="GAMC01006861">
    <property type="protein sequence ID" value="JAB99694.1"/>
    <property type="molecule type" value="mRNA"/>
</dbReference>
<proteinExistence type="evidence at transcript level"/>
<dbReference type="FunFam" id="1.10.10.10:FF:000047">
    <property type="entry name" value="Transcription factor"/>
    <property type="match status" value="1"/>
</dbReference>
<dbReference type="InterPro" id="IPR038168">
    <property type="entry name" value="TF_DP_C_sf"/>
</dbReference>
<dbReference type="PANTHER" id="PTHR12548:SF9">
    <property type="entry name" value="TRANSCRIPTION FACTOR DP"/>
    <property type="match status" value="1"/>
</dbReference>
<reference evidence="11" key="2">
    <citation type="journal article" date="2014" name="BMC Genomics">
        <title>A genomic perspective to assessing quality of mass-reared SIT flies used in Mediterranean fruit fly (Ceratitis capitata) eradication in California.</title>
        <authorList>
            <person name="Calla B."/>
            <person name="Hall B."/>
            <person name="Hou S."/>
            <person name="Geib S.M."/>
        </authorList>
    </citation>
    <scope>NUCLEOTIDE SEQUENCE</scope>
</reference>
<keyword evidence="4 7" id="KW-0238">DNA-binding</keyword>
<feature type="region of interest" description="Disordered" evidence="8">
    <location>
        <begin position="418"/>
        <end position="445"/>
    </location>
</feature>
<comment type="similarity">
    <text evidence="2 7">Belongs to the E2F/DP family.</text>
</comment>
<dbReference type="InterPro" id="IPR014889">
    <property type="entry name" value="Transc_factor_DP_C"/>
</dbReference>
<feature type="region of interest" description="Disordered" evidence="8">
    <location>
        <begin position="135"/>
        <end position="177"/>
    </location>
</feature>
<dbReference type="Gene3D" id="1.10.10.10">
    <property type="entry name" value="Winged helix-like DNA-binding domain superfamily/Winged helix DNA-binding domain"/>
    <property type="match status" value="1"/>
</dbReference>
<feature type="domain" description="Transcription factor DP C-terminal" evidence="9">
    <location>
        <begin position="259"/>
        <end position="402"/>
    </location>
</feature>
<dbReference type="GO" id="GO:0000981">
    <property type="term" value="F:DNA-binding transcription factor activity, RNA polymerase II-specific"/>
    <property type="evidence" value="ECO:0007669"/>
    <property type="project" value="TreeGrafter"/>
</dbReference>
<evidence type="ECO:0000259" key="10">
    <source>
        <dbReference type="SMART" id="SM01372"/>
    </source>
</evidence>